<feature type="compositionally biased region" description="Polar residues" evidence="9">
    <location>
        <begin position="1"/>
        <end position="15"/>
    </location>
</feature>
<evidence type="ECO:0000256" key="8">
    <source>
        <dbReference type="ARBA" id="ARBA00030117"/>
    </source>
</evidence>
<evidence type="ECO:0000256" key="7">
    <source>
        <dbReference type="ARBA" id="ARBA00024739"/>
    </source>
</evidence>
<evidence type="ECO:0000256" key="2">
    <source>
        <dbReference type="ARBA" id="ARBA00017823"/>
    </source>
</evidence>
<dbReference type="RefSeq" id="WP_248936792.1">
    <property type="nucleotide sequence ID" value="NZ_JAKILF010000006.1"/>
</dbReference>
<feature type="region of interest" description="Disordered" evidence="9">
    <location>
        <begin position="1"/>
        <end position="24"/>
    </location>
</feature>
<evidence type="ECO:0000256" key="5">
    <source>
        <dbReference type="ARBA" id="ARBA00023015"/>
    </source>
</evidence>
<keyword evidence="11" id="KW-0969">Cilium</keyword>
<keyword evidence="4" id="KW-1005">Bacterial flagellum biogenesis</keyword>
<dbReference type="InterPro" id="IPR007412">
    <property type="entry name" value="FlgM"/>
</dbReference>
<dbReference type="EMBL" id="JBHRTD010000015">
    <property type="protein sequence ID" value="MFC3139126.1"/>
    <property type="molecule type" value="Genomic_DNA"/>
</dbReference>
<evidence type="ECO:0000256" key="4">
    <source>
        <dbReference type="ARBA" id="ARBA00022795"/>
    </source>
</evidence>
<sequence>MEIRKTSTPQVTLVNSQKSAAPQQAKAEVKTAGNEPAVSPDWHLLEQGHEELKSTSDFDADKVATLRQSLKDGSFDLDVGLIAGAMLRQHG</sequence>
<comment type="caution">
    <text evidence="11">The sequence shown here is derived from an EMBL/GenBank/DDBJ whole genome shotgun (WGS) entry which is preliminary data.</text>
</comment>
<evidence type="ECO:0000256" key="9">
    <source>
        <dbReference type="SAM" id="MobiDB-lite"/>
    </source>
</evidence>
<keyword evidence="6" id="KW-0804">Transcription</keyword>
<dbReference type="InterPro" id="IPR031316">
    <property type="entry name" value="FlgM_C"/>
</dbReference>
<reference evidence="12" key="1">
    <citation type="journal article" date="2019" name="Int. J. Syst. Evol. Microbiol.">
        <title>The Global Catalogue of Microorganisms (GCM) 10K type strain sequencing project: providing services to taxonomists for standard genome sequencing and annotation.</title>
        <authorList>
            <consortium name="The Broad Institute Genomics Platform"/>
            <consortium name="The Broad Institute Genome Sequencing Center for Infectious Disease"/>
            <person name="Wu L."/>
            <person name="Ma J."/>
        </authorList>
    </citation>
    <scope>NUCLEOTIDE SEQUENCE [LARGE SCALE GENOMIC DNA]</scope>
    <source>
        <strain evidence="12">KCTC 52277</strain>
    </source>
</reference>
<keyword evidence="5" id="KW-0805">Transcription regulation</keyword>
<keyword evidence="12" id="KW-1185">Reference proteome</keyword>
<evidence type="ECO:0000259" key="10">
    <source>
        <dbReference type="Pfam" id="PF04316"/>
    </source>
</evidence>
<dbReference type="Proteomes" id="UP001595621">
    <property type="component" value="Unassembled WGS sequence"/>
</dbReference>
<protein>
    <recommendedName>
        <fullName evidence="2">Negative regulator of flagellin synthesis</fullName>
    </recommendedName>
    <alternativeName>
        <fullName evidence="8">Anti-sigma-28 factor</fullName>
    </alternativeName>
</protein>
<dbReference type="InterPro" id="IPR035890">
    <property type="entry name" value="Anti-sigma-28_factor_FlgM_sf"/>
</dbReference>
<name>A0ABV7GF59_9GAMM</name>
<gene>
    <name evidence="11" type="primary">flgM</name>
    <name evidence="11" type="ORF">ACFOE0_13145</name>
</gene>
<comment type="similarity">
    <text evidence="1">Belongs to the FlgM family.</text>
</comment>
<keyword evidence="3" id="KW-0678">Repressor</keyword>
<dbReference type="Pfam" id="PF04316">
    <property type="entry name" value="FlgM"/>
    <property type="match status" value="1"/>
</dbReference>
<keyword evidence="11" id="KW-0282">Flagellum</keyword>
<organism evidence="11 12">
    <name type="scientific">Shewanella submarina</name>
    <dbReference type="NCBI Taxonomy" id="2016376"/>
    <lineage>
        <taxon>Bacteria</taxon>
        <taxon>Pseudomonadati</taxon>
        <taxon>Pseudomonadota</taxon>
        <taxon>Gammaproteobacteria</taxon>
        <taxon>Alteromonadales</taxon>
        <taxon>Shewanellaceae</taxon>
        <taxon>Shewanella</taxon>
    </lineage>
</organism>
<evidence type="ECO:0000313" key="12">
    <source>
        <dbReference type="Proteomes" id="UP001595621"/>
    </source>
</evidence>
<evidence type="ECO:0000256" key="3">
    <source>
        <dbReference type="ARBA" id="ARBA00022491"/>
    </source>
</evidence>
<accession>A0ABV7GF59</accession>
<proteinExistence type="inferred from homology"/>
<dbReference type="NCBIfam" id="TIGR03824">
    <property type="entry name" value="FlgM_jcvi"/>
    <property type="match status" value="1"/>
</dbReference>
<feature type="domain" description="Anti-sigma-28 factor FlgM C-terminal" evidence="10">
    <location>
        <begin position="38"/>
        <end position="87"/>
    </location>
</feature>
<evidence type="ECO:0000256" key="1">
    <source>
        <dbReference type="ARBA" id="ARBA00005322"/>
    </source>
</evidence>
<evidence type="ECO:0000313" key="11">
    <source>
        <dbReference type="EMBL" id="MFC3139126.1"/>
    </source>
</evidence>
<keyword evidence="11" id="KW-0966">Cell projection</keyword>
<comment type="function">
    <text evidence="7">Responsible for the coupling of flagellin expression to flagellar assembly by preventing expression of the flagellin genes when a component of the middle class of proteins is defective. It negatively regulates flagellar genes by inhibiting the activity of FliA by directly binding to FliA.</text>
</comment>
<dbReference type="SUPFAM" id="SSF101498">
    <property type="entry name" value="Anti-sigma factor FlgM"/>
    <property type="match status" value="1"/>
</dbReference>
<evidence type="ECO:0000256" key="6">
    <source>
        <dbReference type="ARBA" id="ARBA00023163"/>
    </source>
</evidence>